<sequence length="152" mass="16557">MKKLLLILITLMISAALFASDARVSIISNLINASVAMEKDGGESASTDKVLAEIEGLTRAEKKRQIKTYSQMADWKIDRTIRNLVAYMSDDVPTSTVINLNTLIDTVTKGDSSVALGAYDILKGEATADPGNISISEDNYDLFRAIAKRILM</sequence>
<feature type="chain" id="PRO_5038691171" evidence="1">
    <location>
        <begin position="20"/>
        <end position="152"/>
    </location>
</feature>
<accession>A0A9D1PTG0</accession>
<gene>
    <name evidence="2" type="ORF">IAB12_00720</name>
</gene>
<evidence type="ECO:0000256" key="1">
    <source>
        <dbReference type="SAM" id="SignalP"/>
    </source>
</evidence>
<organism evidence="2 3">
    <name type="scientific">Candidatus Ornithospirochaeta avicola</name>
    <dbReference type="NCBI Taxonomy" id="2840896"/>
    <lineage>
        <taxon>Bacteria</taxon>
        <taxon>Pseudomonadati</taxon>
        <taxon>Spirochaetota</taxon>
        <taxon>Spirochaetia</taxon>
        <taxon>Spirochaetales</taxon>
        <taxon>Spirochaetaceae</taxon>
        <taxon>Spirochaetaceae incertae sedis</taxon>
        <taxon>Candidatus Ornithospirochaeta</taxon>
    </lineage>
</organism>
<comment type="caution">
    <text evidence="2">The sequence shown here is derived from an EMBL/GenBank/DDBJ whole genome shotgun (WGS) entry which is preliminary data.</text>
</comment>
<protein>
    <submittedName>
        <fullName evidence="2">Uncharacterized protein</fullName>
    </submittedName>
</protein>
<evidence type="ECO:0000313" key="3">
    <source>
        <dbReference type="Proteomes" id="UP000823936"/>
    </source>
</evidence>
<feature type="signal peptide" evidence="1">
    <location>
        <begin position="1"/>
        <end position="19"/>
    </location>
</feature>
<keyword evidence="1" id="KW-0732">Signal</keyword>
<dbReference type="EMBL" id="DXHU01000005">
    <property type="protein sequence ID" value="HIV98287.1"/>
    <property type="molecule type" value="Genomic_DNA"/>
</dbReference>
<reference evidence="2" key="2">
    <citation type="submission" date="2021-04" db="EMBL/GenBank/DDBJ databases">
        <authorList>
            <person name="Gilroy R."/>
        </authorList>
    </citation>
    <scope>NUCLEOTIDE SEQUENCE</scope>
    <source>
        <strain evidence="2">Gambia11-129</strain>
    </source>
</reference>
<dbReference type="AlphaFoldDB" id="A0A9D1PTG0"/>
<name>A0A9D1PTG0_9SPIO</name>
<reference evidence="2" key="1">
    <citation type="journal article" date="2021" name="PeerJ">
        <title>Extensive microbial diversity within the chicken gut microbiome revealed by metagenomics and culture.</title>
        <authorList>
            <person name="Gilroy R."/>
            <person name="Ravi A."/>
            <person name="Getino M."/>
            <person name="Pursley I."/>
            <person name="Horton D.L."/>
            <person name="Alikhan N.F."/>
            <person name="Baker D."/>
            <person name="Gharbi K."/>
            <person name="Hall N."/>
            <person name="Watson M."/>
            <person name="Adriaenssens E.M."/>
            <person name="Foster-Nyarko E."/>
            <person name="Jarju S."/>
            <person name="Secka A."/>
            <person name="Antonio M."/>
            <person name="Oren A."/>
            <person name="Chaudhuri R.R."/>
            <person name="La Ragione R."/>
            <person name="Hildebrand F."/>
            <person name="Pallen M.J."/>
        </authorList>
    </citation>
    <scope>NUCLEOTIDE SEQUENCE</scope>
    <source>
        <strain evidence="2">Gambia11-129</strain>
    </source>
</reference>
<proteinExistence type="predicted"/>
<dbReference type="Proteomes" id="UP000823936">
    <property type="component" value="Unassembled WGS sequence"/>
</dbReference>
<evidence type="ECO:0000313" key="2">
    <source>
        <dbReference type="EMBL" id="HIV98287.1"/>
    </source>
</evidence>